<comment type="caution">
    <text evidence="2">The sequence shown here is derived from an EMBL/GenBank/DDBJ whole genome shotgun (WGS) entry which is preliminary data.</text>
</comment>
<organism evidence="2 3">
    <name type="scientific">Olleya marilimosa</name>
    <dbReference type="NCBI Taxonomy" id="272164"/>
    <lineage>
        <taxon>Bacteria</taxon>
        <taxon>Pseudomonadati</taxon>
        <taxon>Bacteroidota</taxon>
        <taxon>Flavobacteriia</taxon>
        <taxon>Flavobacteriales</taxon>
        <taxon>Flavobacteriaceae</taxon>
    </lineage>
</organism>
<feature type="chain" id="PRO_5046501111" evidence="1">
    <location>
        <begin position="20"/>
        <end position="229"/>
    </location>
</feature>
<protein>
    <submittedName>
        <fullName evidence="2">Toxin-antitoxin system YwqK family antitoxin</fullName>
    </submittedName>
</protein>
<keyword evidence="1" id="KW-0732">Signal</keyword>
<keyword evidence="3" id="KW-1185">Reference proteome</keyword>
<dbReference type="InterPro" id="IPR011652">
    <property type="entry name" value="MORN_2"/>
</dbReference>
<gene>
    <name evidence="2" type="ORF">IEG06_08765</name>
</gene>
<dbReference type="Proteomes" id="UP000627521">
    <property type="component" value="Unassembled WGS sequence"/>
</dbReference>
<reference evidence="2 3" key="1">
    <citation type="submission" date="2020-09" db="EMBL/GenBank/DDBJ databases">
        <title>Bacillus nautilus sp. nov., Chryseoglobus crepusculi sp. nov, and Psychrobacter noctis sp. nov., isolated from deep-sea sponges from the equatorial Atlantic.</title>
        <authorList>
            <person name="Stennett H.L."/>
            <person name="Williams S.E."/>
        </authorList>
    </citation>
    <scope>NUCLEOTIDE SEQUENCE [LARGE SCALE GENOMIC DNA]</scope>
    <source>
        <strain evidence="2 3">28M-24</strain>
    </source>
</reference>
<dbReference type="SUPFAM" id="SSF82185">
    <property type="entry name" value="Histone H3 K4-specific methyltransferase SET7/9 N-terminal domain"/>
    <property type="match status" value="2"/>
</dbReference>
<dbReference type="RefSeq" id="WP_191100021.1">
    <property type="nucleotide sequence ID" value="NZ_JACXXF010000005.1"/>
</dbReference>
<evidence type="ECO:0000313" key="2">
    <source>
        <dbReference type="EMBL" id="MBD3863543.1"/>
    </source>
</evidence>
<sequence length="229" mass="26529">MKKISFLLVFLITTSLVMAQSLNQFDANAQRHGKWKKNFVNTKVVRYEGEFDHGKEVGTFKFYKNIDNKAVLTATKVFNTDNDVALVTFYASNGKKISEGKMRGHDYIGKWVIYHKNINQIMTQELYNDKGKLEGERLVYYINGQIAEQAFYKDGLLDGESKWYAENGTLMKMITYKAGKFDGPYKTYNKEGLIATEGHYKDDLKCCVWKRYKDGKLVEEKDLDKKAKK</sequence>
<name>A0ABR8LZ69_9FLAO</name>
<dbReference type="EMBL" id="JACXXH010000004">
    <property type="protein sequence ID" value="MBD3863543.1"/>
    <property type="molecule type" value="Genomic_DNA"/>
</dbReference>
<dbReference type="Gene3D" id="3.90.930.1">
    <property type="match status" value="1"/>
</dbReference>
<dbReference type="Pfam" id="PF07661">
    <property type="entry name" value="MORN_2"/>
    <property type="match status" value="2"/>
</dbReference>
<feature type="signal peptide" evidence="1">
    <location>
        <begin position="1"/>
        <end position="19"/>
    </location>
</feature>
<proteinExistence type="predicted"/>
<evidence type="ECO:0000256" key="1">
    <source>
        <dbReference type="SAM" id="SignalP"/>
    </source>
</evidence>
<accession>A0ABR8LZ69</accession>
<evidence type="ECO:0000313" key="3">
    <source>
        <dbReference type="Proteomes" id="UP000627521"/>
    </source>
</evidence>